<feature type="compositionally biased region" description="Low complexity" evidence="2">
    <location>
        <begin position="275"/>
        <end position="291"/>
    </location>
</feature>
<feature type="coiled-coil region" evidence="1">
    <location>
        <begin position="101"/>
        <end position="135"/>
    </location>
</feature>
<protein>
    <submittedName>
        <fullName evidence="3">Uncharacterized protein</fullName>
    </submittedName>
</protein>
<gene>
    <name evidence="3" type="ORF">CRM82_15160</name>
</gene>
<accession>A0A2A7UX59</accession>
<organism evidence="3 4">
    <name type="scientific">Comamonas terrigena</name>
    <dbReference type="NCBI Taxonomy" id="32013"/>
    <lineage>
        <taxon>Bacteria</taxon>
        <taxon>Pseudomonadati</taxon>
        <taxon>Pseudomonadota</taxon>
        <taxon>Betaproteobacteria</taxon>
        <taxon>Burkholderiales</taxon>
        <taxon>Comamonadaceae</taxon>
        <taxon>Comamonas</taxon>
    </lineage>
</organism>
<dbReference type="EMBL" id="PDEA01000001">
    <property type="protein sequence ID" value="PEH89761.1"/>
    <property type="molecule type" value="Genomic_DNA"/>
</dbReference>
<dbReference type="GeneID" id="80801962"/>
<evidence type="ECO:0000313" key="3">
    <source>
        <dbReference type="EMBL" id="PEH89761.1"/>
    </source>
</evidence>
<feature type="region of interest" description="Disordered" evidence="2">
    <location>
        <begin position="266"/>
        <end position="291"/>
    </location>
</feature>
<keyword evidence="1" id="KW-0175">Coiled coil</keyword>
<dbReference type="STRING" id="1219032.GCA_001515545_00391"/>
<dbReference type="Proteomes" id="UP000220246">
    <property type="component" value="Unassembled WGS sequence"/>
</dbReference>
<reference evidence="4" key="1">
    <citation type="submission" date="2017-09" db="EMBL/GenBank/DDBJ databases">
        <title>FDA dAtabase for Regulatory Grade micrObial Sequences (FDA-ARGOS): Supporting development and validation of Infectious Disease Dx tests.</title>
        <authorList>
            <person name="Minogue T."/>
            <person name="Wolcott M."/>
            <person name="Wasieloski L."/>
            <person name="Aguilar W."/>
            <person name="Moore D."/>
            <person name="Tallon L."/>
            <person name="Sadzewicz L."/>
            <person name="Ott S."/>
            <person name="Zhao X."/>
            <person name="Nagaraj S."/>
            <person name="Vavikolanu K."/>
            <person name="Aluvathingal J."/>
            <person name="Nadendla S."/>
            <person name="Sichtig H."/>
        </authorList>
    </citation>
    <scope>NUCLEOTIDE SEQUENCE [LARGE SCALE GENOMIC DNA]</scope>
    <source>
        <strain evidence="4">FDAARGOS_394</strain>
    </source>
</reference>
<evidence type="ECO:0000313" key="4">
    <source>
        <dbReference type="Proteomes" id="UP000220246"/>
    </source>
</evidence>
<proteinExistence type="predicted"/>
<evidence type="ECO:0000256" key="2">
    <source>
        <dbReference type="SAM" id="MobiDB-lite"/>
    </source>
</evidence>
<name>A0A2A7UX59_COMTR</name>
<evidence type="ECO:0000256" key="1">
    <source>
        <dbReference type="SAM" id="Coils"/>
    </source>
</evidence>
<keyword evidence="4" id="KW-1185">Reference proteome</keyword>
<sequence>MDDDHITTVDDLAAALDAGEGQAPEAPDAELQAAAYQNDGDPLAYAELEAEQADGDADAATQDAGQAAQAPDDDLVVRWSAPDGSAIEAPIAELKAGYLRHADYTQKAQQLGEERRQAAEQVSQQFQQAQQLTREHAWLMQMAEQLELYQKADWDALYQRDPTEASRLQAQWRQTEAQATQLAHSLQAAVQQQEQMAVQRHEQASQQALVALQAAVPGFGRDHLMAMRHTGLAHGFTEAELSQVSDARTLKVLLEAAQWRALQARRPGVQQQVRAAPPKASKPGAAGVPPSKIDAAWKQLNARRDVNSLAALLAAQE</sequence>
<dbReference type="OrthoDB" id="8853836at2"/>
<comment type="caution">
    <text evidence="3">The sequence shown here is derived from an EMBL/GenBank/DDBJ whole genome shotgun (WGS) entry which is preliminary data.</text>
</comment>
<dbReference type="AlphaFoldDB" id="A0A2A7UX59"/>
<dbReference type="RefSeq" id="WP_066532925.1">
    <property type="nucleotide sequence ID" value="NZ_JAOCAL010000009.1"/>
</dbReference>